<proteinExistence type="predicted"/>
<keyword evidence="1" id="KW-0812">Transmembrane</keyword>
<keyword evidence="1" id="KW-1133">Transmembrane helix</keyword>
<sequence length="269" mass="28902">MRYLSDLESGSARQWYWLEIAQKYPTSIKSNKTKILGIALNTFGINACEAILKKHGIKGLNLYQTASQHFWALAQHKTNDALLFSGCILALLMGFNRLPASQQLAAWCLGLGGATWQLWKLSRTARQFTPPILPDPDEETTPGAESSLGLQGMLLAAGATPAVSIALVKGLAQDPAGFLAPLLVNLPSLAPDPQPTRAQQIILSASPWLAIGGLSSWLIGLFPAFWGGGVVLILMLAAGWGLHRTIKPVGLMAISWLACGLLARLTHYI</sequence>
<reference evidence="2 3" key="1">
    <citation type="submission" date="2021-08" db="EMBL/GenBank/DDBJ databases">
        <title>complete genome sequencing of Deefgea sp. D25.</title>
        <authorList>
            <person name="Bae J.-W."/>
            <person name="Gim D.-H."/>
        </authorList>
    </citation>
    <scope>NUCLEOTIDE SEQUENCE [LARGE SCALE GENOMIC DNA]</scope>
    <source>
        <strain evidence="2 3">D25</strain>
    </source>
</reference>
<evidence type="ECO:0000313" key="3">
    <source>
        <dbReference type="Proteomes" id="UP000825679"/>
    </source>
</evidence>
<dbReference type="Proteomes" id="UP000825679">
    <property type="component" value="Chromosome"/>
</dbReference>
<evidence type="ECO:0000256" key="1">
    <source>
        <dbReference type="SAM" id="Phobius"/>
    </source>
</evidence>
<evidence type="ECO:0000313" key="2">
    <source>
        <dbReference type="EMBL" id="QZA78476.1"/>
    </source>
</evidence>
<feature type="transmembrane region" description="Helical" evidence="1">
    <location>
        <begin position="225"/>
        <end position="242"/>
    </location>
</feature>
<protein>
    <submittedName>
        <fullName evidence="2">Uncharacterized protein</fullName>
    </submittedName>
</protein>
<gene>
    <name evidence="2" type="ORF">K4H28_03410</name>
</gene>
<feature type="transmembrane region" description="Helical" evidence="1">
    <location>
        <begin position="249"/>
        <end position="267"/>
    </location>
</feature>
<organism evidence="2 3">
    <name type="scientific">Deefgea tanakiae</name>
    <dbReference type="NCBI Taxonomy" id="2865840"/>
    <lineage>
        <taxon>Bacteria</taxon>
        <taxon>Pseudomonadati</taxon>
        <taxon>Pseudomonadota</taxon>
        <taxon>Betaproteobacteria</taxon>
        <taxon>Neisseriales</taxon>
        <taxon>Chitinibacteraceae</taxon>
        <taxon>Deefgea</taxon>
    </lineage>
</organism>
<name>A0ABX8Z7D9_9NEIS</name>
<keyword evidence="3" id="KW-1185">Reference proteome</keyword>
<accession>A0ABX8Z7D9</accession>
<dbReference type="RefSeq" id="WP_221007008.1">
    <property type="nucleotide sequence ID" value="NZ_CP081150.1"/>
</dbReference>
<keyword evidence="1" id="KW-0472">Membrane</keyword>
<dbReference type="EMBL" id="CP081150">
    <property type="protein sequence ID" value="QZA78476.1"/>
    <property type="molecule type" value="Genomic_DNA"/>
</dbReference>